<keyword evidence="2" id="KW-1185">Reference proteome</keyword>
<protein>
    <submittedName>
        <fullName evidence="1">Uncharacterized protein</fullName>
    </submittedName>
</protein>
<dbReference type="EMBL" id="JAZGZP010000020">
    <property type="protein sequence ID" value="MFK7001780.1"/>
    <property type="molecule type" value="Genomic_DNA"/>
</dbReference>
<reference evidence="1 2" key="1">
    <citation type="submission" date="2024-02" db="EMBL/GenBank/DDBJ databases">
        <title>Comparative Genomic Analysis of Flavobacterium Species Causing Columnaris Disease of Freshwater Fish in Thailand: Insights into Virulence and Resistance Mechanisms.</title>
        <authorList>
            <person name="Nguyen D."/>
            <person name="Chokmangmeepisarn P."/>
            <person name="Khianchaikhan K."/>
            <person name="Morishita M."/>
            <person name="Bunnoy A."/>
            <person name="Rodkhum C."/>
        </authorList>
    </citation>
    <scope>NUCLEOTIDE SEQUENCE [LARGE SCALE GENOMIC DNA]</scope>
    <source>
        <strain evidence="1 2">CNRT2201</strain>
    </source>
</reference>
<dbReference type="Proteomes" id="UP001621706">
    <property type="component" value="Unassembled WGS sequence"/>
</dbReference>
<comment type="caution">
    <text evidence="1">The sequence shown here is derived from an EMBL/GenBank/DDBJ whole genome shotgun (WGS) entry which is preliminary data.</text>
</comment>
<accession>A0ABW8PC10</accession>
<sequence>MIISKNLISGAIGPELINQYICKSGVQKVSIKVTHPYFAKGGEFDDFTLKSIFSGAAIQTIEPNTNYNVKLVKPLTFPLINKKVSKFEYKWTFDANVPYILKSWDEAQDLSDIDKVELKKQVIEKYRELWNLLQSGNVEEFLKEINSSNSDYFKSNYYDENKQTEYIENLKKFYTSHKGAMVSMDDSELIILANGKGVALEQIGQFRGFGLLMARGALQNSLFTNYITLIKSKKTNDFKIQLINSEYIKY</sequence>
<evidence type="ECO:0000313" key="1">
    <source>
        <dbReference type="EMBL" id="MFK7001780.1"/>
    </source>
</evidence>
<gene>
    <name evidence="1" type="ORF">V3I07_12845</name>
</gene>
<proteinExistence type="predicted"/>
<evidence type="ECO:0000313" key="2">
    <source>
        <dbReference type="Proteomes" id="UP001621706"/>
    </source>
</evidence>
<organism evidence="1 2">
    <name type="scientific">Flavobacterium oreochromis</name>
    <dbReference type="NCBI Taxonomy" id="2906078"/>
    <lineage>
        <taxon>Bacteria</taxon>
        <taxon>Pseudomonadati</taxon>
        <taxon>Bacteroidota</taxon>
        <taxon>Flavobacteriia</taxon>
        <taxon>Flavobacteriales</taxon>
        <taxon>Flavobacteriaceae</taxon>
        <taxon>Flavobacterium</taxon>
    </lineage>
</organism>
<dbReference type="RefSeq" id="WP_088400284.1">
    <property type="nucleotide sequence ID" value="NZ_JAZGZP010000020.1"/>
</dbReference>
<name>A0ABW8PC10_9FLAO</name>